<keyword evidence="1" id="KW-0812">Transmembrane</keyword>
<organism evidence="2 3">
    <name type="scientific">Aquincola tertiaricarbonis</name>
    <dbReference type="NCBI Taxonomy" id="391953"/>
    <lineage>
        <taxon>Bacteria</taxon>
        <taxon>Pseudomonadati</taxon>
        <taxon>Pseudomonadota</taxon>
        <taxon>Betaproteobacteria</taxon>
        <taxon>Burkholderiales</taxon>
        <taxon>Sphaerotilaceae</taxon>
        <taxon>Aquincola</taxon>
    </lineage>
</organism>
<gene>
    <name evidence="2" type="ORF">MW290_20530</name>
</gene>
<reference evidence="2" key="1">
    <citation type="submission" date="2022-05" db="EMBL/GenBank/DDBJ databases">
        <title>An RpoN-dependent PEP-CTERM gene is involved in floc formation of an Aquincola tertiaricarbonis strain.</title>
        <authorList>
            <person name="Qiu D."/>
            <person name="Xia M."/>
        </authorList>
    </citation>
    <scope>NUCLEOTIDE SEQUENCE</scope>
    <source>
        <strain evidence="2">RN12</strain>
    </source>
</reference>
<name>A0ABY4SHF1_AQUTE</name>
<dbReference type="EMBL" id="CP097636">
    <property type="protein sequence ID" value="URI11337.1"/>
    <property type="molecule type" value="Genomic_DNA"/>
</dbReference>
<accession>A0ABY4SHF1</accession>
<proteinExistence type="predicted"/>
<keyword evidence="1" id="KW-1133">Transmembrane helix</keyword>
<keyword evidence="3" id="KW-1185">Reference proteome</keyword>
<sequence length="81" mass="8757">MNFALRALLIAWPAFVMAGVLEMLVFAVVDPASLTWFGHEPIGWSNNAVYSVTFLIFWAAMATAGAITQLLAEPLISSSAR</sequence>
<feature type="transmembrane region" description="Helical" evidence="1">
    <location>
        <begin position="7"/>
        <end position="29"/>
    </location>
</feature>
<feature type="transmembrane region" description="Helical" evidence="1">
    <location>
        <begin position="49"/>
        <end position="72"/>
    </location>
</feature>
<evidence type="ECO:0000256" key="1">
    <source>
        <dbReference type="SAM" id="Phobius"/>
    </source>
</evidence>
<protein>
    <submittedName>
        <fullName evidence="2">Uncharacterized protein</fullName>
    </submittedName>
</protein>
<keyword evidence="1" id="KW-0472">Membrane</keyword>
<evidence type="ECO:0000313" key="2">
    <source>
        <dbReference type="EMBL" id="URI11337.1"/>
    </source>
</evidence>
<dbReference type="Proteomes" id="UP001056201">
    <property type="component" value="Chromosome 2"/>
</dbReference>
<evidence type="ECO:0000313" key="3">
    <source>
        <dbReference type="Proteomes" id="UP001056201"/>
    </source>
</evidence>
<dbReference type="RefSeq" id="WP_250199533.1">
    <property type="nucleotide sequence ID" value="NZ_CP097636.1"/>
</dbReference>